<dbReference type="Pfam" id="PF13612">
    <property type="entry name" value="DDE_Tnp_1_3"/>
    <property type="match status" value="1"/>
</dbReference>
<evidence type="ECO:0000313" key="2">
    <source>
        <dbReference type="EMBL" id="AFC71915.1"/>
    </source>
</evidence>
<proteinExistence type="predicted"/>
<feature type="domain" description="Transposase DDE" evidence="1">
    <location>
        <begin position="2"/>
        <end position="34"/>
    </location>
</feature>
<dbReference type="Proteomes" id="UP000008006">
    <property type="component" value="Chromosome"/>
</dbReference>
<dbReference type="EMBL" id="CP003342">
    <property type="protein sequence ID" value="AFC72944.1"/>
    <property type="molecule type" value="Genomic_DNA"/>
</dbReference>
<reference evidence="4" key="2">
    <citation type="submission" date="2012-02" db="EMBL/GenBank/DDBJ databases">
        <authorList>
            <person name="Johnson S.L."/>
            <person name="Munk A.C."/>
            <person name="Han S."/>
            <person name="Bruce D.C."/>
            <person name="Dasch G.A."/>
        </authorList>
    </citation>
    <scope>NUCLEOTIDE SEQUENCE</scope>
    <source>
        <strain evidence="4">3-7-female6-CWPP</strain>
    </source>
</reference>
<evidence type="ECO:0000313" key="4">
    <source>
        <dbReference type="EMBL" id="AFC72674.1"/>
    </source>
</evidence>
<evidence type="ECO:0000313" key="3">
    <source>
        <dbReference type="EMBL" id="AFC72068.1"/>
    </source>
</evidence>
<dbReference type="EMBL" id="CP003342">
    <property type="protein sequence ID" value="AFC72674.1"/>
    <property type="molecule type" value="Genomic_DNA"/>
</dbReference>
<dbReference type="KEGG" id="rre:MCC_01280"/>
<dbReference type="KEGG" id="rre:MCC_05845"/>
<dbReference type="KEGG" id="rre:MCC_07465"/>
<evidence type="ECO:0000259" key="1">
    <source>
        <dbReference type="Pfam" id="PF13612"/>
    </source>
</evidence>
<dbReference type="InterPro" id="IPR025668">
    <property type="entry name" value="Tnp_DDE_dom"/>
</dbReference>
<accession>A0AAI8AAM0</accession>
<protein>
    <submittedName>
        <fullName evidence="4">Transposase IS982</fullName>
    </submittedName>
</protein>
<gene>
    <name evidence="2" type="ordered locus">MCC_01280</name>
    <name evidence="3" type="ordered locus">MCC_02235</name>
    <name evidence="4" type="ordered locus">MCC_05845</name>
    <name evidence="5" type="ordered locus">MCC_07465</name>
</gene>
<dbReference type="AlphaFoldDB" id="A0AAI8AAM0"/>
<dbReference type="EMBL" id="CP003342">
    <property type="protein sequence ID" value="AFC71915.1"/>
    <property type="molecule type" value="Genomic_DNA"/>
</dbReference>
<sequence>MHKVFASIAARGATTKGWFYGLKLHLIINRAGGIS</sequence>
<reference evidence="6" key="1">
    <citation type="submission" date="2012-02" db="EMBL/GenBank/DDBJ databases">
        <title>Complete genome sequence of Rickettsia rhipicephali strain 3-7-female6-CWPP.</title>
        <authorList>
            <person name="Johnson S.L."/>
            <person name="Munk A.C."/>
            <person name="Han S."/>
            <person name="Bruce D.C."/>
            <person name="Dasch G.A."/>
        </authorList>
    </citation>
    <scope>NUCLEOTIDE SEQUENCE [LARGE SCALE GENOMIC DNA]</scope>
    <source>
        <strain evidence="6">3-7-female6-CWPP</strain>
    </source>
</reference>
<keyword evidence="6" id="KW-1185">Reference proteome</keyword>
<organism evidence="4 6">
    <name type="scientific">Rickettsia rhipicephali (strain 3-7-female6-CWPP)</name>
    <dbReference type="NCBI Taxonomy" id="1105113"/>
    <lineage>
        <taxon>Bacteria</taxon>
        <taxon>Pseudomonadati</taxon>
        <taxon>Pseudomonadota</taxon>
        <taxon>Alphaproteobacteria</taxon>
        <taxon>Rickettsiales</taxon>
        <taxon>Rickettsiaceae</taxon>
        <taxon>Rickettsieae</taxon>
        <taxon>Rickettsia</taxon>
        <taxon>spotted fever group</taxon>
    </lineage>
</organism>
<evidence type="ECO:0000313" key="6">
    <source>
        <dbReference type="Proteomes" id="UP000008006"/>
    </source>
</evidence>
<dbReference type="EMBL" id="CP003342">
    <property type="protein sequence ID" value="AFC72068.1"/>
    <property type="molecule type" value="Genomic_DNA"/>
</dbReference>
<dbReference type="KEGG" id="rre:MCC_02235"/>
<evidence type="ECO:0000313" key="5">
    <source>
        <dbReference type="EMBL" id="AFC72944.1"/>
    </source>
</evidence>
<name>A0AAI8AAM0_RICR3</name>